<dbReference type="SUPFAM" id="SSF52096">
    <property type="entry name" value="ClpP/crotonase"/>
    <property type="match status" value="1"/>
</dbReference>
<dbReference type="PANTHER" id="PTHR35984">
    <property type="entry name" value="PERIPLASMIC SERINE PROTEASE"/>
    <property type="match status" value="1"/>
</dbReference>
<sequence length="331" mass="37371">MPNWGEILKELRKLGQNLANSKPPSKKSPFDITRRKYLKLLNNYTGRNTILYASKWTQVSNVPPEILMINEEDIQGFMTVISGLKGDKLDIILHSSGGSPTATEALVLYLRLKFNHIRIIIPYAAMSAGTMLACSADEIIMGKHSFLGPTDPQMTFQIGNMRRSNPAHAIIEQFKQAKEECIIDPKNIRVWMPIIQSYAPALLIECENAIGLSKELVRKWLKTYMFKEKGDEAEKIAAEISSRLSDHNLYKSHGRHIGIKEAKDFGLEIKELEEDQTLQDLVLSIFHATTHSFDATAAVKIIENHLGNAFIKQSRKFVIPVQQPPIPKKQP</sequence>
<proteinExistence type="predicted"/>
<name>A0A0F9H5W6_9ZZZZ</name>
<dbReference type="Pfam" id="PF01972">
    <property type="entry name" value="SDH_protease"/>
    <property type="match status" value="1"/>
</dbReference>
<protein>
    <recommendedName>
        <fullName evidence="2">Serine protease</fullName>
    </recommendedName>
</protein>
<dbReference type="AlphaFoldDB" id="A0A0F9H5W6"/>
<dbReference type="PANTHER" id="PTHR35984:SF1">
    <property type="entry name" value="PERIPLASMIC SERINE PROTEASE"/>
    <property type="match status" value="1"/>
</dbReference>
<dbReference type="InterPro" id="IPR002825">
    <property type="entry name" value="Pept_S49_ser-pept_pro"/>
</dbReference>
<dbReference type="InterPro" id="IPR029045">
    <property type="entry name" value="ClpP/crotonase-like_dom_sf"/>
</dbReference>
<gene>
    <name evidence="1" type="ORF">LCGC14_1743650</name>
</gene>
<reference evidence="1" key="1">
    <citation type="journal article" date="2015" name="Nature">
        <title>Complex archaea that bridge the gap between prokaryotes and eukaryotes.</title>
        <authorList>
            <person name="Spang A."/>
            <person name="Saw J.H."/>
            <person name="Jorgensen S.L."/>
            <person name="Zaremba-Niedzwiedzka K."/>
            <person name="Martijn J."/>
            <person name="Lind A.E."/>
            <person name="van Eijk R."/>
            <person name="Schleper C."/>
            <person name="Guy L."/>
            <person name="Ettema T.J."/>
        </authorList>
    </citation>
    <scope>NUCLEOTIDE SEQUENCE</scope>
</reference>
<evidence type="ECO:0008006" key="2">
    <source>
        <dbReference type="Google" id="ProtNLM"/>
    </source>
</evidence>
<evidence type="ECO:0000313" key="1">
    <source>
        <dbReference type="EMBL" id="KKM06474.1"/>
    </source>
</evidence>
<organism evidence="1">
    <name type="scientific">marine sediment metagenome</name>
    <dbReference type="NCBI Taxonomy" id="412755"/>
    <lineage>
        <taxon>unclassified sequences</taxon>
        <taxon>metagenomes</taxon>
        <taxon>ecological metagenomes</taxon>
    </lineage>
</organism>
<accession>A0A0F9H5W6</accession>
<comment type="caution">
    <text evidence="1">The sequence shown here is derived from an EMBL/GenBank/DDBJ whole genome shotgun (WGS) entry which is preliminary data.</text>
</comment>
<dbReference type="Gene3D" id="3.90.226.10">
    <property type="entry name" value="2-enoyl-CoA Hydratase, Chain A, domain 1"/>
    <property type="match status" value="1"/>
</dbReference>
<dbReference type="EMBL" id="LAZR01015986">
    <property type="protein sequence ID" value="KKM06474.1"/>
    <property type="molecule type" value="Genomic_DNA"/>
</dbReference>
<dbReference type="GO" id="GO:0016020">
    <property type="term" value="C:membrane"/>
    <property type="evidence" value="ECO:0007669"/>
    <property type="project" value="InterPro"/>
</dbReference>